<protein>
    <submittedName>
        <fullName evidence="2">Uncharacterized protein</fullName>
    </submittedName>
</protein>
<dbReference type="AlphaFoldDB" id="A0A2K1NZF1"/>
<reference evidence="2 3" key="1">
    <citation type="submission" date="2013-12" db="EMBL/GenBank/DDBJ databases">
        <title>Comparative genomics of Petrotoga isolates.</title>
        <authorList>
            <person name="Nesbo C.L."/>
            <person name="Charchuk R."/>
            <person name="Chow K."/>
        </authorList>
    </citation>
    <scope>NUCLEOTIDE SEQUENCE [LARGE SCALE GENOMIC DNA]</scope>
    <source>
        <strain evidence="2 3">DSM 13574</strain>
    </source>
</reference>
<sequence length="39" mass="4512">MVGGKRFKKIQQKTQKLSSEKKGITRDEVPFADLCKKLF</sequence>
<accession>A0A2K1NZF1</accession>
<name>A0A2K1NZF1_9BACT</name>
<evidence type="ECO:0000256" key="1">
    <source>
        <dbReference type="SAM" id="MobiDB-lite"/>
    </source>
</evidence>
<evidence type="ECO:0000313" key="2">
    <source>
        <dbReference type="EMBL" id="PNR95902.1"/>
    </source>
</evidence>
<comment type="caution">
    <text evidence="2">The sequence shown here is derived from an EMBL/GenBank/DDBJ whole genome shotgun (WGS) entry which is preliminary data.</text>
</comment>
<dbReference type="EMBL" id="AZRL01000017">
    <property type="protein sequence ID" value="PNR95902.1"/>
    <property type="molecule type" value="Genomic_DNA"/>
</dbReference>
<feature type="compositionally biased region" description="Basic residues" evidence="1">
    <location>
        <begin position="1"/>
        <end position="11"/>
    </location>
</feature>
<evidence type="ECO:0000313" key="3">
    <source>
        <dbReference type="Proteomes" id="UP000236434"/>
    </source>
</evidence>
<feature type="region of interest" description="Disordered" evidence="1">
    <location>
        <begin position="1"/>
        <end position="21"/>
    </location>
</feature>
<gene>
    <name evidence="2" type="ORF">X929_06850</name>
</gene>
<organism evidence="2 3">
    <name type="scientific">Petrotoga olearia DSM 13574</name>
    <dbReference type="NCBI Taxonomy" id="1122955"/>
    <lineage>
        <taxon>Bacteria</taxon>
        <taxon>Thermotogati</taxon>
        <taxon>Thermotogota</taxon>
        <taxon>Thermotogae</taxon>
        <taxon>Petrotogales</taxon>
        <taxon>Petrotogaceae</taxon>
        <taxon>Petrotoga</taxon>
    </lineage>
</organism>
<proteinExistence type="predicted"/>
<dbReference type="Proteomes" id="UP000236434">
    <property type="component" value="Unassembled WGS sequence"/>
</dbReference>